<dbReference type="Proteomes" id="UP000013827">
    <property type="component" value="Unassembled WGS sequence"/>
</dbReference>
<dbReference type="STRING" id="2903.R1CAP2"/>
<evidence type="ECO:0000313" key="10">
    <source>
        <dbReference type="Proteomes" id="UP000013827"/>
    </source>
</evidence>
<feature type="domain" description="Redoxin" evidence="8">
    <location>
        <begin position="82"/>
        <end position="151"/>
    </location>
</feature>
<keyword evidence="4" id="KW-0560">Oxidoreductase</keyword>
<keyword evidence="2" id="KW-0575">Peroxidase</keyword>
<reference evidence="9" key="2">
    <citation type="submission" date="2024-10" db="UniProtKB">
        <authorList>
            <consortium name="EnsemblProtists"/>
        </authorList>
    </citation>
    <scope>IDENTIFICATION</scope>
</reference>
<evidence type="ECO:0000256" key="4">
    <source>
        <dbReference type="ARBA" id="ARBA00023002"/>
    </source>
</evidence>
<keyword evidence="10" id="KW-1185">Reference proteome</keyword>
<dbReference type="GO" id="GO:0042744">
    <property type="term" value="P:hydrogen peroxide catabolic process"/>
    <property type="evidence" value="ECO:0007669"/>
    <property type="project" value="TreeGrafter"/>
</dbReference>
<dbReference type="GO" id="GO:0005777">
    <property type="term" value="C:peroxisome"/>
    <property type="evidence" value="ECO:0007669"/>
    <property type="project" value="TreeGrafter"/>
</dbReference>
<dbReference type="GeneID" id="17264933"/>
<dbReference type="eggNOG" id="KOG0541">
    <property type="taxonomic scope" value="Eukaryota"/>
</dbReference>
<keyword evidence="3" id="KW-0049">Antioxidant</keyword>
<dbReference type="GO" id="GO:0005739">
    <property type="term" value="C:mitochondrion"/>
    <property type="evidence" value="ECO:0007669"/>
    <property type="project" value="TreeGrafter"/>
</dbReference>
<dbReference type="Gene3D" id="3.40.30.10">
    <property type="entry name" value="Glutaredoxin"/>
    <property type="match status" value="1"/>
</dbReference>
<evidence type="ECO:0000256" key="2">
    <source>
        <dbReference type="ARBA" id="ARBA00022559"/>
    </source>
</evidence>
<reference evidence="10" key="1">
    <citation type="journal article" date="2013" name="Nature">
        <title>Pan genome of the phytoplankton Emiliania underpins its global distribution.</title>
        <authorList>
            <person name="Read B.A."/>
            <person name="Kegel J."/>
            <person name="Klute M.J."/>
            <person name="Kuo A."/>
            <person name="Lefebvre S.C."/>
            <person name="Maumus F."/>
            <person name="Mayer C."/>
            <person name="Miller J."/>
            <person name="Monier A."/>
            <person name="Salamov A."/>
            <person name="Young J."/>
            <person name="Aguilar M."/>
            <person name="Claverie J.M."/>
            <person name="Frickenhaus S."/>
            <person name="Gonzalez K."/>
            <person name="Herman E.K."/>
            <person name="Lin Y.C."/>
            <person name="Napier J."/>
            <person name="Ogata H."/>
            <person name="Sarno A.F."/>
            <person name="Shmutz J."/>
            <person name="Schroeder D."/>
            <person name="de Vargas C."/>
            <person name="Verret F."/>
            <person name="von Dassow P."/>
            <person name="Valentin K."/>
            <person name="Van de Peer Y."/>
            <person name="Wheeler G."/>
            <person name="Dacks J.B."/>
            <person name="Delwiche C.F."/>
            <person name="Dyhrman S.T."/>
            <person name="Glockner G."/>
            <person name="John U."/>
            <person name="Richards T."/>
            <person name="Worden A.Z."/>
            <person name="Zhang X."/>
            <person name="Grigoriev I.V."/>
            <person name="Allen A.E."/>
            <person name="Bidle K."/>
            <person name="Borodovsky M."/>
            <person name="Bowler C."/>
            <person name="Brownlee C."/>
            <person name="Cock J.M."/>
            <person name="Elias M."/>
            <person name="Gladyshev V.N."/>
            <person name="Groth M."/>
            <person name="Guda C."/>
            <person name="Hadaegh A."/>
            <person name="Iglesias-Rodriguez M.D."/>
            <person name="Jenkins J."/>
            <person name="Jones B.M."/>
            <person name="Lawson T."/>
            <person name="Leese F."/>
            <person name="Lindquist E."/>
            <person name="Lobanov A."/>
            <person name="Lomsadze A."/>
            <person name="Malik S.B."/>
            <person name="Marsh M.E."/>
            <person name="Mackinder L."/>
            <person name="Mock T."/>
            <person name="Mueller-Roeber B."/>
            <person name="Pagarete A."/>
            <person name="Parker M."/>
            <person name="Probert I."/>
            <person name="Quesneville H."/>
            <person name="Raines C."/>
            <person name="Rensing S.A."/>
            <person name="Riano-Pachon D.M."/>
            <person name="Richier S."/>
            <person name="Rokitta S."/>
            <person name="Shiraiwa Y."/>
            <person name="Soanes D.M."/>
            <person name="van der Giezen M."/>
            <person name="Wahlund T.M."/>
            <person name="Williams B."/>
            <person name="Wilson W."/>
            <person name="Wolfe G."/>
            <person name="Wurch L.L."/>
        </authorList>
    </citation>
    <scope>NUCLEOTIDE SEQUENCE</scope>
</reference>
<dbReference type="InterPro" id="IPR013740">
    <property type="entry name" value="Redoxin"/>
</dbReference>
<evidence type="ECO:0000256" key="7">
    <source>
        <dbReference type="SAM" id="SignalP"/>
    </source>
</evidence>
<organism evidence="9 10">
    <name type="scientific">Emiliania huxleyi (strain CCMP1516)</name>
    <dbReference type="NCBI Taxonomy" id="280463"/>
    <lineage>
        <taxon>Eukaryota</taxon>
        <taxon>Haptista</taxon>
        <taxon>Haptophyta</taxon>
        <taxon>Prymnesiophyceae</taxon>
        <taxon>Isochrysidales</taxon>
        <taxon>Noelaerhabdaceae</taxon>
        <taxon>Emiliania</taxon>
    </lineage>
</organism>
<accession>A0A0D3J7A2</accession>
<evidence type="ECO:0000313" key="9">
    <source>
        <dbReference type="EnsemblProtists" id="EOD19387"/>
    </source>
</evidence>
<feature type="signal peptide" evidence="7">
    <location>
        <begin position="1"/>
        <end position="18"/>
    </location>
</feature>
<proteinExistence type="inferred from homology"/>
<dbReference type="SUPFAM" id="SSF52833">
    <property type="entry name" value="Thioredoxin-like"/>
    <property type="match status" value="1"/>
</dbReference>
<dbReference type="HOGENOM" id="CLU_685926_0_0_1"/>
<dbReference type="KEGG" id="ehx:EMIHUDRAFT_470080"/>
<dbReference type="GO" id="GO:0005829">
    <property type="term" value="C:cytosol"/>
    <property type="evidence" value="ECO:0007669"/>
    <property type="project" value="TreeGrafter"/>
</dbReference>
<evidence type="ECO:0000256" key="3">
    <source>
        <dbReference type="ARBA" id="ARBA00022862"/>
    </source>
</evidence>
<sequence>MMFCIVVGASALLQQATPSLVASVATPAITQRAATPAMGLLGRVAGRLRPKRKLNIPVIEVGSVLPAVEVEVVPPNATTEGLAESVSLNIAEALGEGKSFLIGMPGAFTPTCTDLHLPGLIQSAKTLGEYGVSNIAVVTTNDRWVISAWRDSLRDCVGFGDSSLPPICKRTEPSLNLLTTFPVGESSLPPLCRRPVPSLKLLRAFFVGDSSLTYLADGDGDLVKALGLVEDMGFGVGLRSKRFALMVEDGVVTRVEVDEGMDELRTTGAASLLQIAKPPEVEAEEASEMDRKTVLGGAAVALLTAVAFFSPGSLVARHHLGLAPEGPRGGASSARSLARREAGGGGDRTFYEPPEPSRRPARVVGSRPDKEASEMMASKAAVRAKLDAAAETAAKRVRADEL</sequence>
<dbReference type="Pfam" id="PF08534">
    <property type="entry name" value="Redoxin"/>
    <property type="match status" value="1"/>
</dbReference>
<dbReference type="InterPro" id="IPR036249">
    <property type="entry name" value="Thioredoxin-like_sf"/>
</dbReference>
<evidence type="ECO:0000256" key="6">
    <source>
        <dbReference type="SAM" id="MobiDB-lite"/>
    </source>
</evidence>
<evidence type="ECO:0000259" key="8">
    <source>
        <dbReference type="Pfam" id="PF08534"/>
    </source>
</evidence>
<dbReference type="RefSeq" id="XP_005771816.1">
    <property type="nucleotide sequence ID" value="XM_005771759.1"/>
</dbReference>
<dbReference type="GO" id="GO:0008379">
    <property type="term" value="F:thioredoxin peroxidase activity"/>
    <property type="evidence" value="ECO:0007669"/>
    <property type="project" value="InterPro"/>
</dbReference>
<protein>
    <recommendedName>
        <fullName evidence="8">Redoxin domain-containing protein</fullName>
    </recommendedName>
</protein>
<feature type="active site" description="Cysteine sulfenic acid (-SOH) intermediate" evidence="5">
    <location>
        <position position="112"/>
    </location>
</feature>
<comment type="similarity">
    <text evidence="1">Belongs to the peroxiredoxin family. Prx5 subfamily.</text>
</comment>
<name>A0A0D3J7A2_EMIH1</name>
<feature type="region of interest" description="Disordered" evidence="6">
    <location>
        <begin position="322"/>
        <end position="378"/>
    </location>
</feature>
<evidence type="ECO:0000256" key="5">
    <source>
        <dbReference type="PIRSR" id="PIRSR637944-1"/>
    </source>
</evidence>
<evidence type="ECO:0000256" key="1">
    <source>
        <dbReference type="ARBA" id="ARBA00010505"/>
    </source>
</evidence>
<dbReference type="PANTHER" id="PTHR10430:SF39">
    <property type="entry name" value="PEROXISOMAL MEMBRANE ASSOCIATED PROTEIN 20"/>
    <property type="match status" value="1"/>
</dbReference>
<dbReference type="GO" id="GO:0034599">
    <property type="term" value="P:cellular response to oxidative stress"/>
    <property type="evidence" value="ECO:0007669"/>
    <property type="project" value="InterPro"/>
</dbReference>
<feature type="chain" id="PRO_5044291346" description="Redoxin domain-containing protein" evidence="7">
    <location>
        <begin position="19"/>
        <end position="402"/>
    </location>
</feature>
<keyword evidence="7" id="KW-0732">Signal</keyword>
<dbReference type="GO" id="GO:0045454">
    <property type="term" value="P:cell redox homeostasis"/>
    <property type="evidence" value="ECO:0007669"/>
    <property type="project" value="TreeGrafter"/>
</dbReference>
<dbReference type="InterPro" id="IPR037944">
    <property type="entry name" value="PRX5-like"/>
</dbReference>
<dbReference type="PaxDb" id="2903-EOD19387"/>
<dbReference type="EnsemblProtists" id="EOD19387">
    <property type="protein sequence ID" value="EOD19387"/>
    <property type="gene ID" value="EMIHUDRAFT_470080"/>
</dbReference>
<dbReference type="PANTHER" id="PTHR10430">
    <property type="entry name" value="PEROXIREDOXIN"/>
    <property type="match status" value="1"/>
</dbReference>
<dbReference type="AlphaFoldDB" id="A0A0D3J7A2"/>